<evidence type="ECO:0000313" key="2">
    <source>
        <dbReference type="EMBL" id="KXX78290.1"/>
    </source>
</evidence>
<dbReference type="STRING" id="100816.A0A175W4V8"/>
<organism evidence="2 3">
    <name type="scientific">Madurella mycetomatis</name>
    <dbReference type="NCBI Taxonomy" id="100816"/>
    <lineage>
        <taxon>Eukaryota</taxon>
        <taxon>Fungi</taxon>
        <taxon>Dikarya</taxon>
        <taxon>Ascomycota</taxon>
        <taxon>Pezizomycotina</taxon>
        <taxon>Sordariomycetes</taxon>
        <taxon>Sordariomycetidae</taxon>
        <taxon>Sordariales</taxon>
        <taxon>Sordariales incertae sedis</taxon>
        <taxon>Madurella</taxon>
    </lineage>
</organism>
<proteinExistence type="predicted"/>
<protein>
    <submittedName>
        <fullName evidence="2">Uncharacterized protein</fullName>
    </submittedName>
</protein>
<name>A0A175W4V8_9PEZI</name>
<sequence>MAPAPPARRQLTLKAAEKKRSGPAPKPLTEGLRTNPAKQIRRVERSYSRERKIEVLLYLLNHRVPDVRPRRVPRRRIGQPHEQELTRPMVRTETGEYVWYRAPTYAEASEFWKIPTPTIQGWWDSREKLLKGTGIEVPTVGPGGLSAELAAAGASTVPNRRRRGKKFLRKRPQCSIWVKHGALRLRPPGPGTAVHRPQSPSMHRLRTHFRIVRC</sequence>
<dbReference type="EMBL" id="LCTW02000126">
    <property type="protein sequence ID" value="KXX78290.1"/>
    <property type="molecule type" value="Genomic_DNA"/>
</dbReference>
<dbReference type="Proteomes" id="UP000078237">
    <property type="component" value="Unassembled WGS sequence"/>
</dbReference>
<accession>A0A175W4V8</accession>
<comment type="caution">
    <text evidence="2">The sequence shown here is derived from an EMBL/GenBank/DDBJ whole genome shotgun (WGS) entry which is preliminary data.</text>
</comment>
<dbReference type="OrthoDB" id="5422061at2759"/>
<dbReference type="AlphaFoldDB" id="A0A175W4V8"/>
<feature type="region of interest" description="Disordered" evidence="1">
    <location>
        <begin position="1"/>
        <end position="36"/>
    </location>
</feature>
<keyword evidence="3" id="KW-1185">Reference proteome</keyword>
<evidence type="ECO:0000256" key="1">
    <source>
        <dbReference type="SAM" id="MobiDB-lite"/>
    </source>
</evidence>
<gene>
    <name evidence="2" type="ORF">MMYC01_206505</name>
</gene>
<reference evidence="2 3" key="1">
    <citation type="journal article" date="2016" name="Genome Announc.">
        <title>Genome Sequence of Madurella mycetomatis mm55, Isolated from a Human Mycetoma Case in Sudan.</title>
        <authorList>
            <person name="Smit S."/>
            <person name="Derks M.F."/>
            <person name="Bervoets S."/>
            <person name="Fahal A."/>
            <person name="van Leeuwen W."/>
            <person name="van Belkum A."/>
            <person name="van de Sande W.W."/>
        </authorList>
    </citation>
    <scope>NUCLEOTIDE SEQUENCE [LARGE SCALE GENOMIC DNA]</scope>
    <source>
        <strain evidence="3">mm55</strain>
    </source>
</reference>
<dbReference type="VEuPathDB" id="FungiDB:MMYC01_206505"/>
<evidence type="ECO:0000313" key="3">
    <source>
        <dbReference type="Proteomes" id="UP000078237"/>
    </source>
</evidence>